<reference evidence="4 5" key="1">
    <citation type="submission" date="2016-05" db="EMBL/GenBank/DDBJ databases">
        <title>Complete Genome and Methylome Analysis of Psychrotrophic Bacterial Isolates from Antarctic Lake Untersee.</title>
        <authorList>
            <person name="Fomenkov A."/>
            <person name="Akimov V.N."/>
            <person name="Vasilyeva L.V."/>
            <person name="Andersen D."/>
            <person name="Vincze T."/>
            <person name="Roberts R.J."/>
        </authorList>
    </citation>
    <scope>NUCLEOTIDE SEQUENCE [LARGE SCALE GENOMIC DNA]</scope>
    <source>
        <strain evidence="4 5">U14-5</strain>
    </source>
</reference>
<feature type="domain" description="Autotransporter" evidence="3">
    <location>
        <begin position="1848"/>
        <end position="2125"/>
    </location>
</feature>
<dbReference type="RefSeq" id="WP_083671395.1">
    <property type="nucleotide sequence ID" value="NZ_CP015584.1"/>
</dbReference>
<accession>A0A1L7AMN7</accession>
<dbReference type="InterPro" id="IPR005546">
    <property type="entry name" value="Autotransporte_beta"/>
</dbReference>
<organism evidence="4 5">
    <name type="scientific">Roseomonas gilardii</name>
    <dbReference type="NCBI Taxonomy" id="257708"/>
    <lineage>
        <taxon>Bacteria</taxon>
        <taxon>Pseudomonadati</taxon>
        <taxon>Pseudomonadota</taxon>
        <taxon>Alphaproteobacteria</taxon>
        <taxon>Acetobacterales</taxon>
        <taxon>Roseomonadaceae</taxon>
        <taxon>Roseomonas</taxon>
    </lineage>
</organism>
<dbReference type="STRING" id="257708.RGI145_22290"/>
<dbReference type="Pfam" id="PF12951">
    <property type="entry name" value="PATR"/>
    <property type="match status" value="10"/>
</dbReference>
<dbReference type="Proteomes" id="UP000185494">
    <property type="component" value="Chromosome 2"/>
</dbReference>
<dbReference type="Gene3D" id="2.40.128.130">
    <property type="entry name" value="Autotransporter beta-domain"/>
    <property type="match status" value="1"/>
</dbReference>
<evidence type="ECO:0000313" key="4">
    <source>
        <dbReference type="EMBL" id="APT60018.1"/>
    </source>
</evidence>
<dbReference type="SUPFAM" id="SSF51126">
    <property type="entry name" value="Pectin lyase-like"/>
    <property type="match status" value="1"/>
</dbReference>
<dbReference type="SMART" id="SM00869">
    <property type="entry name" value="Autotransporter"/>
    <property type="match status" value="1"/>
</dbReference>
<sequence length="2125" mass="205675">MILNGGSLGLSDGTFYNFRTVGGAGSGGGAGLGGLAFIDNGATLTLNNATVIGNSAIGGAGGNGSAIGGTMNSLGGGSIGATGAAGITFPDNESLMGDGNGNGLAGTVGGSGGTVALGTGGTGGRGGNGQEGWGHNPQLILDVTNASIGAASVAAALAAKLTESTALCASPFTVAACPGSAAEAVQLGLDVAQAGITLGQASALLDAWNNALDRGSVGLGGDGGAGGTGGDGSAYYGGGRGGNGGTGGASGGGGAKAGVGGDGGTGGAGGFGAGGGSGGNGGSGSIAGAAGAGGAGGFGGGQGSSGVGKDQPTSTGGGGGSAYGGAVFVQAGGTLHVTGDTTIGQNNVTGGASLNGGKAGDSAGTDIFVMTGGNVVLDPGTGHVVTINGTIADDSEASIGGSVAEGAGADVHVKSGLVRLNGANTYTGQTVIDGGALEAQDGVGINRNSNIRLNGGVLQTSGVFDRFLGTESDRIQWSGSGGFASSNADTLRVRLQGGMALTWAEDSFVPDGHALIFGSDTSLGNVLLENGIDLNGGIRTILVSPNADGRGYAVISGVLANGGLTVGDAGHTGRLMLTAENTYAGKTTINAGATLVLVGDGGIAHSAVVQTDGLLDATGASRDTHLVALQGNGEVRLGVHDLSITNGSGTFAGAITGSGGLAVQAGDMTLSGTNTYSGQTNIRAGAILRLAGEGSVAASAGLNVDGTFDIASTVVGALVKTLSGSGQVQLGDRTLAVGGGSTTFAGVVAGTGNLDILGGTQTLSGSNTFSGEAYIGPDGRLALAGAGGVAAASRVVADGSFDIAATDDGARIRTLAGTGAVTLGDRILTVTNGAGTDFSGRMSGSGGLTVSGGTQILSGVSDYTGQTRVTAEANLGLAGAGSVGESEVVVDGTLDVAAGDAPAIRTLSGSGSVLLGDKTLALNGADTRFDGVIAGAGGVTVLAGRQELTAVQNFSGDARVAAGATLALSGAGSVENASAIRTDGVFDIAATNAGARIRTLSGAGAVTLGDRDLTVTAGSDRFDGGIAGNGGLIVEGGRLDLAAASTYAGVTHVMAGAGLGLVAGGSVANSARVQVDGLFDLSGDVALRSIRDLDGIGRVALGDSTLEVTNGASTFAGTIDGTGGLVVSGGTQGLSGNNTYTGHTQIAVGATLALSGDGAIEHSSAIGNDGVLDIAATSAGARVRSLSGQGRVELGERVLSLTAAADRFDGILAGAGGLAVEAGEQSLTGANTYTGTTRVDPGAILRLEGAGAIDQSAVARIDGALDLSPGLPVQSLRTVAGTGVIALGSNTLNISAGSTEFGGTIAGSGGLQIAAGTQVLSGSNIYTGSTVIASGAGLALSGPGSIATSAGLINDGSFDIGGTADGAAIRTLSGAGRIDLGARTLTLTDASGSFSGTIAGTGALSVTGGTQVLTGASTHTGGTFVSNATLSVNGDAALGAASGPLGLDNARLVTPQGLVSARDISLTNANMVDTARQTVSLSGTISGTGGLIAAGGGQLSLSGNNTYSGGTLVKEQTTLAVGTDQALGAKQGALVVESGRLLATGDFSTERTIVVREGGTLQTDGYRVDLRGDIVVEKKDSIAGGVRLFAGTVGVYGPMTVDAQGLTVFEGGTLNGTGTVSLATTVRGTLAPGNSPGVLYATAPVTMAANSSYAVDIDGPTAGTGAGHHDALVVEGASFTAGGEIRPQLRGISGDAGNAYTPSIGQAFRIVQADAGVFGSFSGLAQPAAGLPVGTRFDALYGSQDVTLYVTPRNYADLSAFGISLRGNQTAVGEALNALRPVAGQRVSEAVTKELRTLFPMSPDAMPQAMNRLGGTVYGDALVSAASSSRMFGDAIAGRTTERSSVSSADGRYTSWISGFGASSRIGADGNTGYKTSGGGVAVGAETRANSEIRLGGAIGYDGMRVSSNDTASSARMDNTHAAAYGVWERERYSITGHAGASFSEMRIKRNLGVFRTEAEGHGSGFGAMAGLEAKASYSLAGFRIQPAVGLQLDTASRGGLTEAGAGALSLRTEDGDVASLRGSLGFRVERSFRLAEGWGLAPALRVRYSHEFADDGTSTDAAFVGGSGSRFRQASAHLGRDGGDLQLGLNLSMPSGVSSFVNYVAEARGNMTGQAVTGGLRYSW</sequence>
<dbReference type="PROSITE" id="PS51208">
    <property type="entry name" value="AUTOTRANSPORTER"/>
    <property type="match status" value="1"/>
</dbReference>
<evidence type="ECO:0000256" key="1">
    <source>
        <dbReference type="ARBA" id="ARBA00022729"/>
    </source>
</evidence>
<dbReference type="eggNOG" id="COG3210">
    <property type="taxonomic scope" value="Bacteria"/>
</dbReference>
<feature type="region of interest" description="Disordered" evidence="2">
    <location>
        <begin position="301"/>
        <end position="320"/>
    </location>
</feature>
<dbReference type="EMBL" id="CP015584">
    <property type="protein sequence ID" value="APT60018.1"/>
    <property type="molecule type" value="Genomic_DNA"/>
</dbReference>
<dbReference type="KEGG" id="rgi:RGI145_22290"/>
<dbReference type="InterPro" id="IPR013425">
    <property type="entry name" value="Autotrns_rpt"/>
</dbReference>
<evidence type="ECO:0000256" key="2">
    <source>
        <dbReference type="SAM" id="MobiDB-lite"/>
    </source>
</evidence>
<dbReference type="Pfam" id="PF03797">
    <property type="entry name" value="Autotransporter"/>
    <property type="match status" value="1"/>
</dbReference>
<protein>
    <recommendedName>
        <fullName evidence="3">Autotransporter domain-containing protein</fullName>
    </recommendedName>
</protein>
<evidence type="ECO:0000313" key="5">
    <source>
        <dbReference type="Proteomes" id="UP000185494"/>
    </source>
</evidence>
<dbReference type="NCBIfam" id="TIGR02601">
    <property type="entry name" value="autotrns_rpt"/>
    <property type="match status" value="4"/>
</dbReference>
<dbReference type="InterPro" id="IPR011050">
    <property type="entry name" value="Pectin_lyase_fold/virulence"/>
</dbReference>
<gene>
    <name evidence="4" type="ORF">RGI145_22290</name>
</gene>
<keyword evidence="1" id="KW-0732">Signal</keyword>
<proteinExistence type="predicted"/>
<dbReference type="eggNOG" id="COG4625">
    <property type="taxonomic scope" value="Bacteria"/>
</dbReference>
<evidence type="ECO:0000259" key="3">
    <source>
        <dbReference type="PROSITE" id="PS51208"/>
    </source>
</evidence>
<dbReference type="InterPro" id="IPR036709">
    <property type="entry name" value="Autotransporte_beta_dom_sf"/>
</dbReference>
<name>A0A1L7AMN7_9PROT</name>
<dbReference type="SUPFAM" id="SSF103515">
    <property type="entry name" value="Autotransporter"/>
    <property type="match status" value="1"/>
</dbReference>